<evidence type="ECO:0000256" key="1">
    <source>
        <dbReference type="SAM" id="Phobius"/>
    </source>
</evidence>
<dbReference type="AlphaFoldDB" id="A0A0F7LJG1"/>
<feature type="transmembrane region" description="Helical" evidence="1">
    <location>
        <begin position="53"/>
        <end position="74"/>
    </location>
</feature>
<keyword evidence="1" id="KW-0812">Transmembrane</keyword>
<feature type="transmembrane region" description="Helical" evidence="1">
    <location>
        <begin position="86"/>
        <end position="104"/>
    </location>
</feature>
<evidence type="ECO:0000313" key="3">
    <source>
        <dbReference type="Proteomes" id="UP000034866"/>
    </source>
</evidence>
<dbReference type="Proteomes" id="UP000034866">
    <property type="component" value="Chromosome"/>
</dbReference>
<dbReference type="STRING" id="230089.VY86_04820"/>
<dbReference type="EMBL" id="CP011104">
    <property type="protein sequence ID" value="AKH62760.1"/>
    <property type="molecule type" value="Genomic_DNA"/>
</dbReference>
<dbReference type="PATRIC" id="fig|230089.6.peg.1089"/>
<dbReference type="KEGG" id="ptt:VY86_04820"/>
<keyword evidence="1" id="KW-0472">Membrane</keyword>
<evidence type="ECO:0000313" key="2">
    <source>
        <dbReference type="EMBL" id="AKH62760.1"/>
    </source>
</evidence>
<keyword evidence="1" id="KW-1133">Transmembrane helix</keyword>
<evidence type="ECO:0008006" key="4">
    <source>
        <dbReference type="Google" id="ProtNLM"/>
    </source>
</evidence>
<keyword evidence="3" id="KW-1185">Reference proteome</keyword>
<reference evidence="2 3" key="1">
    <citation type="journal article" date="2015" name="J. Biotechnol.">
        <title>Complete genome sequence of Photorhabdus temperata subsp. thracensis 39-8(T), an entomopathogenic bacterium for the improved commercial bioinsecticide.</title>
        <authorList>
            <person name="Kwak Y."/>
            <person name="Shin J.H."/>
        </authorList>
    </citation>
    <scope>NUCLEOTIDE SEQUENCE [LARGE SCALE GENOMIC DNA]</scope>
    <source>
        <strain evidence="2 3">DSM 15199</strain>
    </source>
</reference>
<proteinExistence type="predicted"/>
<name>A0A0F7LJG1_9GAMM</name>
<sequence length="111" mass="13367">MKIKFTDIITFVVLSLLSFLIINGFAFDIQEPYFDFGYVDCELWQYKEGGIDIINSLFILTPLIPFYIACFYKSFVLFKKNKIRSVIYFVFAAVFVLYWFYTYYARFMLYC</sequence>
<gene>
    <name evidence="2" type="ORF">VY86_04820</name>
</gene>
<protein>
    <recommendedName>
        <fullName evidence="4">DUF2645 family protein</fullName>
    </recommendedName>
</protein>
<organism evidence="2 3">
    <name type="scientific">Photorhabdus thracensis</name>
    <dbReference type="NCBI Taxonomy" id="230089"/>
    <lineage>
        <taxon>Bacteria</taxon>
        <taxon>Pseudomonadati</taxon>
        <taxon>Pseudomonadota</taxon>
        <taxon>Gammaproteobacteria</taxon>
        <taxon>Enterobacterales</taxon>
        <taxon>Morganellaceae</taxon>
        <taxon>Photorhabdus</taxon>
    </lineage>
</organism>
<reference evidence="3" key="2">
    <citation type="submission" date="2015-03" db="EMBL/GenBank/DDBJ databases">
        <title>Genome sequence of Azospirillum thiophilum strain DSM 21654T.</title>
        <authorList>
            <person name="Kwak Y."/>
            <person name="Shin J.-H."/>
        </authorList>
    </citation>
    <scope>NUCLEOTIDE SEQUENCE [LARGE SCALE GENOMIC DNA]</scope>
    <source>
        <strain evidence="3">DSM 15199</strain>
    </source>
</reference>
<accession>A0A0F7LJG1</accession>
<dbReference type="RefSeq" id="WP_046974119.1">
    <property type="nucleotide sequence ID" value="NZ_CAWQPG010000297.1"/>
</dbReference>